<evidence type="ECO:0000259" key="9">
    <source>
        <dbReference type="PROSITE" id="PS50021"/>
    </source>
</evidence>
<dbReference type="AlphaFoldDB" id="A0A8H7BZV8"/>
<dbReference type="InterPro" id="IPR008271">
    <property type="entry name" value="Ser/Thr_kinase_AS"/>
</dbReference>
<protein>
    <recommendedName>
        <fullName evidence="1">non-specific serine/threonine protein kinase</fullName>
        <ecNumber evidence="1">2.7.11.1</ecNumber>
    </recommendedName>
</protein>
<evidence type="ECO:0000259" key="10">
    <source>
        <dbReference type="PROSITE" id="PS50081"/>
    </source>
</evidence>
<evidence type="ECO:0000256" key="4">
    <source>
        <dbReference type="ARBA" id="ARBA00022833"/>
    </source>
</evidence>
<feature type="compositionally biased region" description="Low complexity" evidence="7">
    <location>
        <begin position="338"/>
        <end position="360"/>
    </location>
</feature>
<dbReference type="SUPFAM" id="SSF57889">
    <property type="entry name" value="Cysteine-rich domain"/>
    <property type="match status" value="1"/>
</dbReference>
<feature type="region of interest" description="Disordered" evidence="7">
    <location>
        <begin position="234"/>
        <end position="324"/>
    </location>
</feature>
<dbReference type="SMART" id="SM00220">
    <property type="entry name" value="S_TKc"/>
    <property type="match status" value="1"/>
</dbReference>
<evidence type="ECO:0000313" key="12">
    <source>
        <dbReference type="Proteomes" id="UP000605846"/>
    </source>
</evidence>
<dbReference type="EMBL" id="JABAYA010000001">
    <property type="protein sequence ID" value="KAF7732859.1"/>
    <property type="molecule type" value="Genomic_DNA"/>
</dbReference>
<dbReference type="SUPFAM" id="SSF47576">
    <property type="entry name" value="Calponin-homology domain, CH-domain"/>
    <property type="match status" value="1"/>
</dbReference>
<dbReference type="InterPro" id="IPR000719">
    <property type="entry name" value="Prot_kinase_dom"/>
</dbReference>
<feature type="compositionally biased region" description="Low complexity" evidence="7">
    <location>
        <begin position="250"/>
        <end position="260"/>
    </location>
</feature>
<dbReference type="Pfam" id="PF00307">
    <property type="entry name" value="CH"/>
    <property type="match status" value="1"/>
</dbReference>
<dbReference type="InterPro" id="IPR017441">
    <property type="entry name" value="Protein_kinase_ATP_BS"/>
</dbReference>
<dbReference type="CDD" id="cd00014">
    <property type="entry name" value="CH_SF"/>
    <property type="match status" value="1"/>
</dbReference>
<feature type="domain" description="Calponin-homology (CH)" evidence="9">
    <location>
        <begin position="30"/>
        <end position="135"/>
    </location>
</feature>
<keyword evidence="2" id="KW-0479">Metal-binding</keyword>
<name>A0A8H7BZV8_9FUNG</name>
<organism evidence="11 12">
    <name type="scientific">Apophysomyces ossiformis</name>
    <dbReference type="NCBI Taxonomy" id="679940"/>
    <lineage>
        <taxon>Eukaryota</taxon>
        <taxon>Fungi</taxon>
        <taxon>Fungi incertae sedis</taxon>
        <taxon>Mucoromycota</taxon>
        <taxon>Mucoromycotina</taxon>
        <taxon>Mucoromycetes</taxon>
        <taxon>Mucorales</taxon>
        <taxon>Mucorineae</taxon>
        <taxon>Mucoraceae</taxon>
        <taxon>Apophysomyces</taxon>
    </lineage>
</organism>
<dbReference type="SMART" id="SM00109">
    <property type="entry name" value="C1"/>
    <property type="match status" value="1"/>
</dbReference>
<evidence type="ECO:0000256" key="5">
    <source>
        <dbReference type="ARBA" id="ARBA00022840"/>
    </source>
</evidence>
<keyword evidence="5 6" id="KW-0067">ATP-binding</keyword>
<evidence type="ECO:0000256" key="7">
    <source>
        <dbReference type="SAM" id="MobiDB-lite"/>
    </source>
</evidence>
<dbReference type="PROSITE" id="PS50081">
    <property type="entry name" value="ZF_DAG_PE_2"/>
    <property type="match status" value="1"/>
</dbReference>
<gene>
    <name evidence="11" type="ORF">EC973_000135</name>
</gene>
<dbReference type="Pfam" id="PF00130">
    <property type="entry name" value="C1_1"/>
    <property type="match status" value="1"/>
</dbReference>
<feature type="compositionally biased region" description="Low complexity" evidence="7">
    <location>
        <begin position="303"/>
        <end position="324"/>
    </location>
</feature>
<evidence type="ECO:0000256" key="1">
    <source>
        <dbReference type="ARBA" id="ARBA00012513"/>
    </source>
</evidence>
<dbReference type="GO" id="GO:0004674">
    <property type="term" value="F:protein serine/threonine kinase activity"/>
    <property type="evidence" value="ECO:0007669"/>
    <property type="project" value="UniProtKB-EC"/>
</dbReference>
<keyword evidence="4" id="KW-0862">Zinc</keyword>
<feature type="compositionally biased region" description="Low complexity" evidence="7">
    <location>
        <begin position="662"/>
        <end position="673"/>
    </location>
</feature>
<dbReference type="Gene3D" id="1.10.510.10">
    <property type="entry name" value="Transferase(Phosphotransferase) domain 1"/>
    <property type="match status" value="2"/>
</dbReference>
<evidence type="ECO:0000256" key="2">
    <source>
        <dbReference type="ARBA" id="ARBA00022723"/>
    </source>
</evidence>
<keyword evidence="3 6" id="KW-0547">Nucleotide-binding</keyword>
<dbReference type="InterPro" id="IPR002219">
    <property type="entry name" value="PKC_DAG/PE"/>
</dbReference>
<feature type="domain" description="Phorbol-ester/DAG-type" evidence="10">
    <location>
        <begin position="727"/>
        <end position="773"/>
    </location>
</feature>
<dbReference type="InterPro" id="IPR011009">
    <property type="entry name" value="Kinase-like_dom_sf"/>
</dbReference>
<sequence>MTATYASPRMARSKSGADILVDKMKVQQLKSDENRAIEFLNTMLDCNINGCDLHQELKDGVLLCNLVNKLKPGTIKHVGQKDLSFVKMDNITRFLQGARQLGLKDTQLFETIDLFEGKDMAAVVHTILALAQLSAKQDSSDNQNEEVTEGQEDKPIIGREKLQNIDTDVGKETGDKGTKAGQTASFNSQSSEEDWTDKAQRYRHVRDIFSFHGQVSTSSLQLNKDALASSHSLQLNPNQLPFDNDHRASRSSLPSSPTTPGFVRPPKSPLRPMSKPSSHQQHRSLRIRSSAEDLRSHRRRRPSAPSFSTQNNSDSFKSSGLSSGFSVAMSRTSSASSCSSMLSSVSSSSSAPKTPITPSSLRHAPTEHGIEPKAGANASKQSRRRRQSVSSHRSKDKTSLPSESSDRNSSNTGSLGHKLDQQLAKTVEEITNEEKSREKLLLKSKDGSTSTQYQLGNCIGKGQFGSVYRALDLATGEIVAVKRVKLEEGELDQEIMVVHCDLKAANILTTKTGDVKLTDFGVSLNLKIKGADAGTVSGTPNWMAPEVIELQGASTKSDIWSLGCTLVELVTGKPPYSDLIAMSAMFRIVEDDYPPLPENISEEMHSFLLCCFQKNPDDRPTATQLKEHNWIRKNQRKLKKTETYSHSLTSYLSHKQQQMRPSSLRSSRDITSSCHPLDEVGKNETQAATDSDSFQRTESQFTQLDDDENATNTIPDFIAPEDEDYITHHFIQTSFGKAVECKVCGDLIKSQTIFCEVCALVCHKDCKRMAFSCPPKVNDQQLSYDIYNRGRQERYGSHDSVLRTVHESPLNRRHRSVDALSLKNHPQAENIRKYSQALGLTPQEQRALSENQALLSHTLALHKMNPEAVEKMRRRTKDGKKPFNEGEECVIA</sequence>
<feature type="compositionally biased region" description="Basic and acidic residues" evidence="7">
    <location>
        <begin position="151"/>
        <end position="178"/>
    </location>
</feature>
<dbReference type="PROSITE" id="PS50011">
    <property type="entry name" value="PROTEIN_KINASE_DOM"/>
    <property type="match status" value="1"/>
</dbReference>
<feature type="compositionally biased region" description="Polar residues" evidence="7">
    <location>
        <begin position="650"/>
        <end position="661"/>
    </location>
</feature>
<dbReference type="PROSITE" id="PS50021">
    <property type="entry name" value="CH"/>
    <property type="match status" value="1"/>
</dbReference>
<feature type="compositionally biased region" description="Basic residues" evidence="7">
    <location>
        <begin position="381"/>
        <end position="395"/>
    </location>
</feature>
<feature type="region of interest" description="Disordered" evidence="7">
    <location>
        <begin position="138"/>
        <end position="197"/>
    </location>
</feature>
<proteinExistence type="predicted"/>
<feature type="compositionally biased region" description="Polar residues" evidence="7">
    <location>
        <begin position="399"/>
        <end position="414"/>
    </location>
</feature>
<accession>A0A8H7BZV8</accession>
<feature type="region of interest" description="Disordered" evidence="7">
    <location>
        <begin position="873"/>
        <end position="892"/>
    </location>
</feature>
<dbReference type="InterPro" id="IPR036872">
    <property type="entry name" value="CH_dom_sf"/>
</dbReference>
<dbReference type="PROSITE" id="PS00108">
    <property type="entry name" value="PROTEIN_KINASE_ST"/>
    <property type="match status" value="1"/>
</dbReference>
<dbReference type="SUPFAM" id="SSF56112">
    <property type="entry name" value="Protein kinase-like (PK-like)"/>
    <property type="match status" value="1"/>
</dbReference>
<dbReference type="Proteomes" id="UP000605846">
    <property type="component" value="Unassembled WGS sequence"/>
</dbReference>
<comment type="caution">
    <text evidence="11">The sequence shown here is derived from an EMBL/GenBank/DDBJ whole genome shotgun (WGS) entry which is preliminary data.</text>
</comment>
<evidence type="ECO:0000259" key="8">
    <source>
        <dbReference type="PROSITE" id="PS50011"/>
    </source>
</evidence>
<keyword evidence="12" id="KW-1185">Reference proteome</keyword>
<dbReference type="PRINTS" id="PR00888">
    <property type="entry name" value="SM22CALPONIN"/>
</dbReference>
<evidence type="ECO:0000313" key="11">
    <source>
        <dbReference type="EMBL" id="KAF7732859.1"/>
    </source>
</evidence>
<feature type="compositionally biased region" description="Polar residues" evidence="7">
    <location>
        <begin position="683"/>
        <end position="699"/>
    </location>
</feature>
<dbReference type="PANTHER" id="PTHR48012:SF26">
    <property type="entry name" value="SERINE_THREONINE-PROTEIN KINASE DDB_G0283821-RELATED"/>
    <property type="match status" value="1"/>
</dbReference>
<dbReference type="InterPro" id="IPR046349">
    <property type="entry name" value="C1-like_sf"/>
</dbReference>
<dbReference type="PANTHER" id="PTHR48012">
    <property type="entry name" value="STERILE20-LIKE KINASE, ISOFORM B-RELATED"/>
    <property type="match status" value="1"/>
</dbReference>
<feature type="domain" description="Protein kinase" evidence="8">
    <location>
        <begin position="327"/>
        <end position="631"/>
    </location>
</feature>
<feature type="compositionally biased region" description="Polar residues" evidence="7">
    <location>
        <begin position="180"/>
        <end position="190"/>
    </location>
</feature>
<evidence type="ECO:0000256" key="3">
    <source>
        <dbReference type="ARBA" id="ARBA00022741"/>
    </source>
</evidence>
<evidence type="ECO:0000256" key="6">
    <source>
        <dbReference type="PROSITE-ProRule" id="PRU10141"/>
    </source>
</evidence>
<dbReference type="Gene3D" id="1.10.418.10">
    <property type="entry name" value="Calponin-like domain"/>
    <property type="match status" value="1"/>
</dbReference>
<feature type="region of interest" description="Disordered" evidence="7">
    <location>
        <begin position="650"/>
        <end position="699"/>
    </location>
</feature>
<dbReference type="Pfam" id="PF00069">
    <property type="entry name" value="Pkinase"/>
    <property type="match status" value="1"/>
</dbReference>
<dbReference type="InterPro" id="IPR003096">
    <property type="entry name" value="SM22_calponin"/>
</dbReference>
<feature type="region of interest" description="Disordered" evidence="7">
    <location>
        <begin position="338"/>
        <end position="420"/>
    </location>
</feature>
<feature type="binding site" evidence="6">
    <location>
        <position position="482"/>
    </location>
    <ligand>
        <name>ATP</name>
        <dbReference type="ChEBI" id="CHEBI:30616"/>
    </ligand>
</feature>
<reference evidence="11" key="1">
    <citation type="submission" date="2020-01" db="EMBL/GenBank/DDBJ databases">
        <title>Genome Sequencing of Three Apophysomyces-Like Fungal Strains Confirms a Novel Fungal Genus in the Mucoromycota with divergent Burkholderia-like Endosymbiotic Bacteria.</title>
        <authorList>
            <person name="Stajich J.E."/>
            <person name="Macias A.M."/>
            <person name="Carter-House D."/>
            <person name="Lovett B."/>
            <person name="Kasson L.R."/>
            <person name="Berry K."/>
            <person name="Grigoriev I."/>
            <person name="Chang Y."/>
            <person name="Spatafora J."/>
            <person name="Kasson M.T."/>
        </authorList>
    </citation>
    <scope>NUCLEOTIDE SEQUENCE</scope>
    <source>
        <strain evidence="11">NRRL A-21654</strain>
    </source>
</reference>
<dbReference type="GO" id="GO:0046872">
    <property type="term" value="F:metal ion binding"/>
    <property type="evidence" value="ECO:0007669"/>
    <property type="project" value="UniProtKB-KW"/>
</dbReference>
<dbReference type="GO" id="GO:0005524">
    <property type="term" value="F:ATP binding"/>
    <property type="evidence" value="ECO:0007669"/>
    <property type="project" value="UniProtKB-UniRule"/>
</dbReference>
<dbReference type="GO" id="GO:0005737">
    <property type="term" value="C:cytoplasm"/>
    <property type="evidence" value="ECO:0007669"/>
    <property type="project" value="TreeGrafter"/>
</dbReference>
<dbReference type="Gene3D" id="3.30.60.20">
    <property type="match status" value="1"/>
</dbReference>
<dbReference type="InterPro" id="IPR001715">
    <property type="entry name" value="CH_dom"/>
</dbReference>
<dbReference type="OrthoDB" id="8693905at2759"/>
<dbReference type="EC" id="2.7.11.1" evidence="1"/>
<dbReference type="InterPro" id="IPR050629">
    <property type="entry name" value="STE20/SPS1-PAK"/>
</dbReference>
<dbReference type="SMART" id="SM00033">
    <property type="entry name" value="CH"/>
    <property type="match status" value="1"/>
</dbReference>
<dbReference type="PROSITE" id="PS00479">
    <property type="entry name" value="ZF_DAG_PE_1"/>
    <property type="match status" value="1"/>
</dbReference>
<dbReference type="PROSITE" id="PS00107">
    <property type="entry name" value="PROTEIN_KINASE_ATP"/>
    <property type="match status" value="1"/>
</dbReference>